<accession>A0AAW8YJQ2</accession>
<dbReference type="PANTHER" id="PTHR22901">
    <property type="entry name" value="SIALATE O-ACETYLESTERASE"/>
    <property type="match status" value="1"/>
</dbReference>
<evidence type="ECO:0000256" key="1">
    <source>
        <dbReference type="ARBA" id="ARBA00022801"/>
    </source>
</evidence>
<dbReference type="GO" id="GO:0005975">
    <property type="term" value="P:carbohydrate metabolic process"/>
    <property type="evidence" value="ECO:0007669"/>
    <property type="project" value="TreeGrafter"/>
</dbReference>
<dbReference type="Proteomes" id="UP001280897">
    <property type="component" value="Unassembled WGS sequence"/>
</dbReference>
<reference evidence="3" key="1">
    <citation type="journal article" date="2023" name="PeerJ">
        <title>Selection and evaluation of lactic acid bacteria from chicken feces in Thailand as potential probiotics.</title>
        <authorList>
            <person name="Khurajog B."/>
            <person name="Disastra Y."/>
            <person name="Lawwyne L.D."/>
            <person name="Sirichokchatchawan W."/>
            <person name="Niyomtham W."/>
            <person name="Yindee J."/>
            <person name="Hampson D.J."/>
            <person name="Prapasarakul N."/>
        </authorList>
    </citation>
    <scope>NUCLEOTIDE SEQUENCE</scope>
    <source>
        <strain evidence="3">BF9</strain>
    </source>
</reference>
<dbReference type="InterPro" id="IPR036514">
    <property type="entry name" value="SGNH_hydro_sf"/>
</dbReference>
<reference evidence="3" key="2">
    <citation type="submission" date="2023-10" db="EMBL/GenBank/DDBJ databases">
        <authorList>
            <person name="Khurajog B."/>
        </authorList>
    </citation>
    <scope>NUCLEOTIDE SEQUENCE</scope>
    <source>
        <strain evidence="3">BF9</strain>
    </source>
</reference>
<sequence length="627" mass="71840">MKKLFVPYLLRDNCILQRNQTIKFWGYAPMDSPVSLRYEEVQLETYSNHEDGYFEFAIPPHKAGGPVTIEIFTPEERVQFQNVLFGDVYLLAGQSNMQLWMGRLKEKYADELATADNSQIRFFMVPEKYQFHEKATELTGGAWQAAVGENLVNLSGIGYFFAKREFAKAKVPIGLVQTAIGGTPIRAWLSEDTLNLMGELPFDFAGISEKILQSRVAENENYQKQFALMADATDMGYREYWQRPASERTQWHKVQLDERWALEDRLPGIVWLKKRVRVPDKLVGKAGWLKLGTFMDADETYIDGKLIGQTEYQYPPRNYAIQKVKKEFEITIRLHIFGHAGGPRQGKKHVLTIGNVDFNLDEEGAWYFRRGCFLPIKRESIFPQYLPSGLFNGMIYPIRNTVFNGILWYQGESDTKNPTNYGKAFVKLIQEWRRLFNAPQLPFLFVQLPNCGVEQNCWPTLRNEQMDGLLLDNTAMIITLGLGEDNDLHPLNKHQIANKLVAARMAMVKYRNGYANGPVATKAFIADGSIVVRFNLFDANKLVLKVGTFELDNRTEVIKLGSFFARRNVLKIALPKSITIHHGASIRYAWDNTPSIFINNDLGKPAAPFELPISKFENMDQIFSELY</sequence>
<comment type="caution">
    <text evidence="3">The sequence shown here is derived from an EMBL/GenBank/DDBJ whole genome shotgun (WGS) entry which is preliminary data.</text>
</comment>
<dbReference type="AlphaFoldDB" id="A0AAW8YJQ2"/>
<dbReference type="GO" id="GO:0001681">
    <property type="term" value="F:sialate O-acetylesterase activity"/>
    <property type="evidence" value="ECO:0007669"/>
    <property type="project" value="InterPro"/>
</dbReference>
<name>A0AAW8YJQ2_PEDAC</name>
<evidence type="ECO:0000313" key="4">
    <source>
        <dbReference type="Proteomes" id="UP001280897"/>
    </source>
</evidence>
<dbReference type="InterPro" id="IPR008979">
    <property type="entry name" value="Galactose-bd-like_sf"/>
</dbReference>
<dbReference type="PANTHER" id="PTHR22901:SF0">
    <property type="entry name" value="SIALATE O-ACETYLESTERASE"/>
    <property type="match status" value="1"/>
</dbReference>
<gene>
    <name evidence="3" type="ORF">R0G89_08640</name>
</gene>
<protein>
    <submittedName>
        <fullName evidence="3">Sialate O-acetylesterase</fullName>
    </submittedName>
</protein>
<keyword evidence="1" id="KW-0378">Hydrolase</keyword>
<dbReference type="SUPFAM" id="SSF52266">
    <property type="entry name" value="SGNH hydrolase"/>
    <property type="match status" value="1"/>
</dbReference>
<evidence type="ECO:0000259" key="2">
    <source>
        <dbReference type="Pfam" id="PF03629"/>
    </source>
</evidence>
<dbReference type="SUPFAM" id="SSF49785">
    <property type="entry name" value="Galactose-binding domain-like"/>
    <property type="match status" value="1"/>
</dbReference>
<dbReference type="Gene3D" id="3.40.50.1110">
    <property type="entry name" value="SGNH hydrolase"/>
    <property type="match status" value="2"/>
</dbReference>
<feature type="domain" description="Sialate O-acetylesterase" evidence="2">
    <location>
        <begin position="87"/>
        <end position="192"/>
    </location>
</feature>
<dbReference type="RefSeq" id="WP_052017563.1">
    <property type="nucleotide sequence ID" value="NZ_CP066046.1"/>
</dbReference>
<organism evidence="3 4">
    <name type="scientific">Pediococcus acidilactici</name>
    <dbReference type="NCBI Taxonomy" id="1254"/>
    <lineage>
        <taxon>Bacteria</taxon>
        <taxon>Bacillati</taxon>
        <taxon>Bacillota</taxon>
        <taxon>Bacilli</taxon>
        <taxon>Lactobacillales</taxon>
        <taxon>Lactobacillaceae</taxon>
        <taxon>Pediococcus</taxon>
        <taxon>Pediococcus acidilactici group</taxon>
    </lineage>
</organism>
<dbReference type="InterPro" id="IPR005181">
    <property type="entry name" value="SASA"/>
</dbReference>
<feature type="domain" description="Sialate O-acetylesterase" evidence="2">
    <location>
        <begin position="390"/>
        <end position="491"/>
    </location>
</feature>
<dbReference type="Pfam" id="PF03629">
    <property type="entry name" value="SASA"/>
    <property type="match status" value="2"/>
</dbReference>
<proteinExistence type="predicted"/>
<evidence type="ECO:0000313" key="3">
    <source>
        <dbReference type="EMBL" id="MDV2621794.1"/>
    </source>
</evidence>
<dbReference type="InterPro" id="IPR039329">
    <property type="entry name" value="SIAE"/>
</dbReference>
<dbReference type="EMBL" id="JAWJAV010000005">
    <property type="protein sequence ID" value="MDV2621794.1"/>
    <property type="molecule type" value="Genomic_DNA"/>
</dbReference>